<gene>
    <name evidence="1" type="ORF">FAZ78_16425</name>
</gene>
<sequence length="93" mass="10433">MTATAVAICVATIVALSLDARQRILRLDDSREDRLHWLIDSTHDDVLELDAALLQARLAPHSGLAEVRRRFGDLEQRIRALDEAPRAAPLIQR</sequence>
<proteinExistence type="predicted"/>
<reference evidence="1 2" key="1">
    <citation type="submission" date="2019-04" db="EMBL/GenBank/DDBJ databases">
        <title>Crypto-aerobic microbial life in anoxic (sulfidic) marine sediments.</title>
        <authorList>
            <person name="Bhattacharya S."/>
            <person name="Roy C."/>
            <person name="Mondal N."/>
            <person name="Sarkar J."/>
            <person name="Mandal S."/>
            <person name="Rameez M.J."/>
            <person name="Ghosh W."/>
        </authorList>
    </citation>
    <scope>NUCLEOTIDE SEQUENCE [LARGE SCALE GENOMIC DNA]</scope>
    <source>
        <strain evidence="1 2">SBBC</strain>
    </source>
</reference>
<organism evidence="1 2">
    <name type="scientific">Cereibacter changlensis</name>
    <dbReference type="NCBI Taxonomy" id="402884"/>
    <lineage>
        <taxon>Bacteria</taxon>
        <taxon>Pseudomonadati</taxon>
        <taxon>Pseudomonadota</taxon>
        <taxon>Alphaproteobacteria</taxon>
        <taxon>Rhodobacterales</taxon>
        <taxon>Paracoccaceae</taxon>
        <taxon>Cereibacter</taxon>
    </lineage>
</organism>
<dbReference type="RefSeq" id="WP_136793540.1">
    <property type="nucleotide sequence ID" value="NZ_SWAU01000176.1"/>
</dbReference>
<dbReference type="EMBL" id="SWAU01000176">
    <property type="protein sequence ID" value="TKA95533.1"/>
    <property type="molecule type" value="Genomic_DNA"/>
</dbReference>
<dbReference type="AlphaFoldDB" id="A0A4U0Z276"/>
<name>A0A4U0Z276_9RHOB</name>
<feature type="non-terminal residue" evidence="1">
    <location>
        <position position="93"/>
    </location>
</feature>
<accession>A0A4U0Z276</accession>
<dbReference type="Proteomes" id="UP000306340">
    <property type="component" value="Unassembled WGS sequence"/>
</dbReference>
<comment type="caution">
    <text evidence="1">The sequence shown here is derived from an EMBL/GenBank/DDBJ whole genome shotgun (WGS) entry which is preliminary data.</text>
</comment>
<evidence type="ECO:0000313" key="2">
    <source>
        <dbReference type="Proteomes" id="UP000306340"/>
    </source>
</evidence>
<protein>
    <submittedName>
        <fullName evidence="1">Uncharacterized protein</fullName>
    </submittedName>
</protein>
<evidence type="ECO:0000313" key="1">
    <source>
        <dbReference type="EMBL" id="TKA95533.1"/>
    </source>
</evidence>